<accession>A0ABQ0DZX7</accession>
<protein>
    <submittedName>
        <fullName evidence="2">Uncharacterized protein</fullName>
    </submittedName>
</protein>
<comment type="caution">
    <text evidence="2">The sequence shown here is derived from an EMBL/GenBank/DDBJ whole genome shotgun (WGS) entry which is preliminary data.</text>
</comment>
<sequence>MQQLIDDLNDIAPSSKIRGKIFNVSYVTRDGQPSLEEHNELTSEPIKQAERKQWTVNG</sequence>
<proteinExistence type="predicted"/>
<dbReference type="RefSeq" id="WP_411914838.1">
    <property type="nucleotide sequence ID" value="NZ_BAAFSF010000001.1"/>
</dbReference>
<evidence type="ECO:0000256" key="1">
    <source>
        <dbReference type="SAM" id="MobiDB-lite"/>
    </source>
</evidence>
<dbReference type="Proteomes" id="UP001628220">
    <property type="component" value="Unassembled WGS sequence"/>
</dbReference>
<name>A0ABQ0DZX7_9PORP</name>
<dbReference type="EMBL" id="BAAFSF010000001">
    <property type="protein sequence ID" value="GAB1251020.1"/>
    <property type="molecule type" value="Genomic_DNA"/>
</dbReference>
<evidence type="ECO:0000313" key="2">
    <source>
        <dbReference type="EMBL" id="GAB1251020.1"/>
    </source>
</evidence>
<feature type="region of interest" description="Disordered" evidence="1">
    <location>
        <begin position="35"/>
        <end position="58"/>
    </location>
</feature>
<organism evidence="2 3">
    <name type="scientific">Porphyromonas miyakawae</name>
    <dbReference type="NCBI Taxonomy" id="3137470"/>
    <lineage>
        <taxon>Bacteria</taxon>
        <taxon>Pseudomonadati</taxon>
        <taxon>Bacteroidota</taxon>
        <taxon>Bacteroidia</taxon>
        <taxon>Bacteroidales</taxon>
        <taxon>Porphyromonadaceae</taxon>
        <taxon>Porphyromonas</taxon>
    </lineage>
</organism>
<keyword evidence="3" id="KW-1185">Reference proteome</keyword>
<evidence type="ECO:0000313" key="3">
    <source>
        <dbReference type="Proteomes" id="UP001628220"/>
    </source>
</evidence>
<reference evidence="2 3" key="1">
    <citation type="journal article" date="2025" name="Int. J. Syst. Evol. Microbiol.">
        <title>Desulfovibrio falkowii sp. nov., Porphyromonas miyakawae sp. nov., Mediterraneibacter flintii sp. nov. and Owariibacterium komagatae gen. nov., sp. nov., isolated from human faeces.</title>
        <authorList>
            <person name="Hamaguchi T."/>
            <person name="Ohara M."/>
            <person name="Hisatomi A."/>
            <person name="Sekiguchi K."/>
            <person name="Takeda J.I."/>
            <person name="Ueyama J."/>
            <person name="Ito M."/>
            <person name="Nishiwaki H."/>
            <person name="Ogi T."/>
            <person name="Hirayama M."/>
            <person name="Ohkuma M."/>
            <person name="Sakamoto M."/>
            <person name="Ohno K."/>
        </authorList>
    </citation>
    <scope>NUCLEOTIDE SEQUENCE [LARGE SCALE GENOMIC DNA]</scope>
    <source>
        <strain evidence="2 3">13CB11C</strain>
    </source>
</reference>
<gene>
    <name evidence="2" type="ORF">Tsumi_01240</name>
</gene>